<dbReference type="GO" id="GO:0016579">
    <property type="term" value="P:protein deubiquitination"/>
    <property type="evidence" value="ECO:0007669"/>
    <property type="project" value="InterPro"/>
</dbReference>
<dbReference type="InterPro" id="IPR038765">
    <property type="entry name" value="Papain-like_cys_pep_sf"/>
</dbReference>
<dbReference type="EMBL" id="MN448271">
    <property type="protein sequence ID" value="QFG73806.1"/>
    <property type="molecule type" value="Genomic_DNA"/>
</dbReference>
<protein>
    <submittedName>
        <fullName evidence="2">Ubiquitin carboxyl-terminal hydrolase</fullName>
    </submittedName>
</protein>
<dbReference type="PROSITE" id="PS50235">
    <property type="entry name" value="USP_3"/>
    <property type="match status" value="1"/>
</dbReference>
<evidence type="ECO:0000259" key="1">
    <source>
        <dbReference type="PROSITE" id="PS50235"/>
    </source>
</evidence>
<keyword evidence="2" id="KW-0378">Hydrolase</keyword>
<dbReference type="InterPro" id="IPR028889">
    <property type="entry name" value="USP"/>
</dbReference>
<dbReference type="CDD" id="cd02257">
    <property type="entry name" value="Peptidase_C19"/>
    <property type="match status" value="1"/>
</dbReference>
<dbReference type="PANTHER" id="PTHR24006">
    <property type="entry name" value="UBIQUITIN CARBOXYL-TERMINAL HYDROLASE"/>
    <property type="match status" value="1"/>
</dbReference>
<dbReference type="InterPro" id="IPR001394">
    <property type="entry name" value="Peptidase_C19_UCH"/>
</dbReference>
<accession>A0A5J6VHZ4</accession>
<name>A0A5J6VHZ4_9VIRU</name>
<dbReference type="Gene3D" id="3.90.70.10">
    <property type="entry name" value="Cysteine proteinases"/>
    <property type="match status" value="1"/>
</dbReference>
<organism evidence="2">
    <name type="scientific">Megaviridae environmental sample</name>
    <dbReference type="NCBI Taxonomy" id="1737588"/>
    <lineage>
        <taxon>Viruses</taxon>
        <taxon>Varidnaviria</taxon>
        <taxon>Bamfordvirae</taxon>
        <taxon>Nucleocytoviricota</taxon>
        <taxon>Megaviricetes</taxon>
        <taxon>Imitervirales</taxon>
        <taxon>Mimiviridae</taxon>
        <taxon>environmental samples</taxon>
    </lineage>
</organism>
<dbReference type="InterPro" id="IPR050164">
    <property type="entry name" value="Peptidase_C19"/>
</dbReference>
<sequence>MKPIELSNLGNTCYFNSAMQLLTLITPLHEFFQSNEFNNGPCKDINIFLNAYRDNKMSKRILLSARKACGNNNFFGAKQQDSQEFLTLLLDNIEEELKKHNHHNVIDELFGINSLTKLYYPNKKTTSKHQERMLSLALPDDVPYNMRECYELYCRPEEIGEGVFKRNVIEGWPLYLFIHIKKYDNMMRKINDPVDLPLKWNIENVYKNRDGETNTKRLHKYRMMGFIIHYGGYGGGHYVNCSYRDGEFYMCSDTTITEMTKEQYVQASKHAYLVLYGLKNV</sequence>
<dbReference type="GO" id="GO:0004843">
    <property type="term" value="F:cysteine-type deubiquitinase activity"/>
    <property type="evidence" value="ECO:0007669"/>
    <property type="project" value="InterPro"/>
</dbReference>
<proteinExistence type="predicted"/>
<dbReference type="SUPFAM" id="SSF54001">
    <property type="entry name" value="Cysteine proteinases"/>
    <property type="match status" value="1"/>
</dbReference>
<reference evidence="2" key="1">
    <citation type="journal article" date="2019" name="Philos. Trans. R. Soc. Lond., B, Biol. Sci.">
        <title>Targeted metagenomic recovery of four divergent viruses reveals shared and distinctive characteristics of giant viruses of marine eukaryotes.</title>
        <authorList>
            <person name="Needham D.M."/>
            <person name="Poirier C."/>
            <person name="Hehenberger E."/>
            <person name="Jimenez V."/>
            <person name="Swalwell J.E."/>
            <person name="Santoro A.E."/>
            <person name="Worden A.Z."/>
        </authorList>
    </citation>
    <scope>NUCLEOTIDE SEQUENCE</scope>
    <source>
        <strain evidence="2">OPacV-662</strain>
    </source>
</reference>
<dbReference type="Pfam" id="PF00443">
    <property type="entry name" value="UCH"/>
    <property type="match status" value="1"/>
</dbReference>
<feature type="domain" description="USP" evidence="1">
    <location>
        <begin position="4"/>
        <end position="279"/>
    </location>
</feature>
<evidence type="ECO:0000313" key="2">
    <source>
        <dbReference type="EMBL" id="QFG73806.1"/>
    </source>
</evidence>